<evidence type="ECO:0000256" key="4">
    <source>
        <dbReference type="ARBA" id="ARBA00021301"/>
    </source>
</evidence>
<evidence type="ECO:0000256" key="10">
    <source>
        <dbReference type="ARBA" id="ARBA00023212"/>
    </source>
</evidence>
<feature type="coiled-coil region" evidence="13">
    <location>
        <begin position="187"/>
        <end position="214"/>
    </location>
</feature>
<keyword evidence="17" id="KW-1185">Reference proteome</keyword>
<keyword evidence="8 13" id="KW-0175">Coiled coil</keyword>
<organism evidence="16 17">
    <name type="scientific">Mastacembelus armatus</name>
    <name type="common">zig-zag eel</name>
    <dbReference type="NCBI Taxonomy" id="205130"/>
    <lineage>
        <taxon>Eukaryota</taxon>
        <taxon>Metazoa</taxon>
        <taxon>Chordata</taxon>
        <taxon>Craniata</taxon>
        <taxon>Vertebrata</taxon>
        <taxon>Euteleostomi</taxon>
        <taxon>Actinopterygii</taxon>
        <taxon>Neopterygii</taxon>
        <taxon>Teleostei</taxon>
        <taxon>Neoteleostei</taxon>
        <taxon>Acanthomorphata</taxon>
        <taxon>Anabantaria</taxon>
        <taxon>Synbranchiformes</taxon>
        <taxon>Mastacembelidae</taxon>
        <taxon>Mastacembelus</taxon>
    </lineage>
</organism>
<evidence type="ECO:0000256" key="12">
    <source>
        <dbReference type="ARBA" id="ARBA00031568"/>
    </source>
</evidence>
<dbReference type="GO" id="GO:0008017">
    <property type="term" value="F:microtubule binding"/>
    <property type="evidence" value="ECO:0007669"/>
    <property type="project" value="InterPro"/>
</dbReference>
<evidence type="ECO:0000256" key="6">
    <source>
        <dbReference type="ARBA" id="ARBA00022701"/>
    </source>
</evidence>
<dbReference type="GO" id="GO:0031267">
    <property type="term" value="F:small GTPase binding"/>
    <property type="evidence" value="ECO:0007669"/>
    <property type="project" value="InterPro"/>
</dbReference>
<feature type="domain" description="Growth arrest-specific protein 8" evidence="15">
    <location>
        <begin position="223"/>
        <end position="414"/>
    </location>
</feature>
<dbReference type="InParanoid" id="A0A3Q3NFF7"/>
<dbReference type="GO" id="GO:0030317">
    <property type="term" value="P:flagellated sperm motility"/>
    <property type="evidence" value="ECO:0007669"/>
    <property type="project" value="TreeGrafter"/>
</dbReference>
<protein>
    <recommendedName>
        <fullName evidence="4">Dynein regulatory complex subunit 4</fullName>
    </recommendedName>
    <alternativeName>
        <fullName evidence="12">Growth arrest-specific protein 8</fullName>
    </alternativeName>
</protein>
<evidence type="ECO:0000256" key="2">
    <source>
        <dbReference type="ARBA" id="ARBA00004245"/>
    </source>
</evidence>
<dbReference type="GeneID" id="113138033"/>
<sequence length="475" mass="55546">MPPKNKATSKKPAKTRTPTLINGLTKEEMSKEQLENHILHLRAELDKEREERNYFQLERDKIHTFREITDRQLEEVKAELKNLDKEIEEDERRHQVEIKVYKQKMKHLLCEHQNTISELKADGLVSGEAVQKEKNQLETKLHNEMRAVMVDMQELDNKNLVKELELKHNEDMTKTRDTWEKHLTEIKAKYGEKMKVLQQELNNMRKNVISEAEDDWNSHITGLIDIHKKAFSEATELVHLMEQDLNVNSSLKTHIKEVKMKIAEKEKDLNRVLQDNTQFKATLSKLKAEIAETEKKMNYRGMKKDTDEKIKHNELKDLKKECEELEEKFSMLQQERDELYKTYTQNIEKVQHQADVKNTLLERKLTAMTDSLEKTQAQLNSVVSASNMDQTALAAVTKKMEEKLDSYNYCIKDLQYKKAQISKAHKDLLLTFKARQRALGVPVEELGLKPFENSPAGKSLGQDFDLGIQNKKQVI</sequence>
<dbReference type="FunCoup" id="A0A3Q3NFF7">
    <property type="interactions" value="351"/>
</dbReference>
<accession>A0A3Q3NFF7</accession>
<dbReference type="Proteomes" id="UP000261640">
    <property type="component" value="Unplaced"/>
</dbReference>
<proteinExistence type="inferred from homology"/>
<evidence type="ECO:0000259" key="15">
    <source>
        <dbReference type="Pfam" id="PF13851"/>
    </source>
</evidence>
<evidence type="ECO:0000256" key="9">
    <source>
        <dbReference type="ARBA" id="ARBA00023069"/>
    </source>
</evidence>
<evidence type="ECO:0000256" key="11">
    <source>
        <dbReference type="ARBA" id="ARBA00023273"/>
    </source>
</evidence>
<keyword evidence="10" id="KW-0206">Cytoskeleton</keyword>
<dbReference type="RefSeq" id="XP_026175933.1">
    <property type="nucleotide sequence ID" value="XM_026320148.2"/>
</dbReference>
<dbReference type="STRING" id="205130.ENSMAMP00000031229"/>
<keyword evidence="9" id="KW-0969">Cilium</keyword>
<evidence type="ECO:0000256" key="14">
    <source>
        <dbReference type="SAM" id="MobiDB-lite"/>
    </source>
</evidence>
<evidence type="ECO:0000313" key="17">
    <source>
        <dbReference type="Proteomes" id="UP000261640"/>
    </source>
</evidence>
<reference evidence="16" key="2">
    <citation type="submission" date="2025-09" db="UniProtKB">
        <authorList>
            <consortium name="Ensembl"/>
        </authorList>
    </citation>
    <scope>IDENTIFICATION</scope>
</reference>
<dbReference type="GO" id="GO:0005794">
    <property type="term" value="C:Golgi apparatus"/>
    <property type="evidence" value="ECO:0007669"/>
    <property type="project" value="TreeGrafter"/>
</dbReference>
<dbReference type="Ensembl" id="ENSMAMT00000032046.2">
    <property type="protein sequence ID" value="ENSMAMP00000031229.1"/>
    <property type="gene ID" value="ENSMAMG00000021023.2"/>
</dbReference>
<evidence type="ECO:0000256" key="8">
    <source>
        <dbReference type="ARBA" id="ARBA00023054"/>
    </source>
</evidence>
<dbReference type="PANTHER" id="PTHR31543">
    <property type="entry name" value="DYNEIN REGULATORY COMPLEX SUBUNIT 4"/>
    <property type="match status" value="1"/>
</dbReference>
<dbReference type="AlphaFoldDB" id="A0A3Q3NFF7"/>
<dbReference type="InterPro" id="IPR039308">
    <property type="entry name" value="GAS8"/>
</dbReference>
<dbReference type="InterPro" id="IPR025593">
    <property type="entry name" value="GAS8_dom"/>
</dbReference>
<comment type="similarity">
    <text evidence="3">Belongs to the DRC4 family.</text>
</comment>
<comment type="subcellular location">
    <subcellularLocation>
        <location evidence="1">Cell projection</location>
        <location evidence="1">Cilium</location>
        <location evidence="1">Flagellum</location>
    </subcellularLocation>
    <subcellularLocation>
        <location evidence="2">Cytoplasm</location>
        <location evidence="2">Cytoskeleton</location>
    </subcellularLocation>
</comment>
<reference evidence="16" key="1">
    <citation type="submission" date="2025-08" db="UniProtKB">
        <authorList>
            <consortium name="Ensembl"/>
        </authorList>
    </citation>
    <scope>IDENTIFICATION</scope>
</reference>
<dbReference type="Pfam" id="PF13851">
    <property type="entry name" value="GAS"/>
    <property type="match status" value="1"/>
</dbReference>
<evidence type="ECO:0000256" key="1">
    <source>
        <dbReference type="ARBA" id="ARBA00004230"/>
    </source>
</evidence>
<feature type="coiled-coil region" evidence="13">
    <location>
        <begin position="248"/>
        <end position="378"/>
    </location>
</feature>
<keyword evidence="7" id="KW-0282">Flagellum</keyword>
<dbReference type="PANTHER" id="PTHR31543:SF0">
    <property type="entry name" value="DYNEIN REGULATORY COMPLEX SUBUNIT 4"/>
    <property type="match status" value="1"/>
</dbReference>
<dbReference type="GeneTree" id="ENSGT00390000009477"/>
<feature type="region of interest" description="Disordered" evidence="14">
    <location>
        <begin position="1"/>
        <end position="28"/>
    </location>
</feature>
<name>A0A3Q3NFF7_9TELE</name>
<keyword evidence="6" id="KW-0493">Microtubule</keyword>
<evidence type="ECO:0000256" key="13">
    <source>
        <dbReference type="SAM" id="Coils"/>
    </source>
</evidence>
<dbReference type="GO" id="GO:0031514">
    <property type="term" value="C:motile cilium"/>
    <property type="evidence" value="ECO:0007669"/>
    <property type="project" value="UniProtKB-SubCell"/>
</dbReference>
<keyword evidence="11" id="KW-0966">Cell projection</keyword>
<evidence type="ECO:0000256" key="3">
    <source>
        <dbReference type="ARBA" id="ARBA00009859"/>
    </source>
</evidence>
<evidence type="ECO:0000256" key="5">
    <source>
        <dbReference type="ARBA" id="ARBA00022490"/>
    </source>
</evidence>
<evidence type="ECO:0000256" key="7">
    <source>
        <dbReference type="ARBA" id="ARBA00022846"/>
    </source>
</evidence>
<dbReference type="GO" id="GO:0005874">
    <property type="term" value="C:microtubule"/>
    <property type="evidence" value="ECO:0007669"/>
    <property type="project" value="UniProtKB-KW"/>
</dbReference>
<keyword evidence="5" id="KW-0963">Cytoplasm</keyword>
<evidence type="ECO:0000313" key="16">
    <source>
        <dbReference type="Ensembl" id="ENSMAMP00000031229.1"/>
    </source>
</evidence>
<dbReference type="OrthoDB" id="767661at2759"/>